<sequence>MKYLENSNLQLIADKIREHSNDCELDFKIESYSCKMIQSDKRLWKRTNIDERQPLSPPEDWNILQAPMPIGHSHRMRHLSEHSASGGSDHDMEEGCLVDSISKRTLFDLIGVLNTAYGDYDFNDLNSNCFSRIDNAEGVVAPVDHKLAAAVEHYAQLRNDLWQAVAEEIKPMECRIYSATRHDFDAFLSVTAARCRVLFGFSRETGLTHSVPKICRALYWSTRNPSFAVNENAVEN</sequence>
<reference evidence="3" key="1">
    <citation type="submission" date="2023-06" db="EMBL/GenBank/DDBJ databases">
        <authorList>
            <person name="Delattre M."/>
        </authorList>
    </citation>
    <scope>NUCLEOTIDE SEQUENCE</scope>
    <source>
        <strain evidence="3">AF72</strain>
    </source>
</reference>
<dbReference type="PANTHER" id="PTHR22504:SF0">
    <property type="entry name" value="REPRESSOR OF RNA POLYMERASE III TRANSCRIPTION MAF1 HOMOLOG"/>
    <property type="match status" value="1"/>
</dbReference>
<dbReference type="InterPro" id="IPR038564">
    <property type="entry name" value="Maf1_sf"/>
</dbReference>
<dbReference type="PANTHER" id="PTHR22504">
    <property type="entry name" value="REPRESSOR OF RNA POLYMERASE III TRANSCRIPTION MAF1"/>
    <property type="match status" value="1"/>
</dbReference>
<comment type="caution">
    <text evidence="3">The sequence shown here is derived from an EMBL/GenBank/DDBJ whole genome shotgun (WGS) entry which is preliminary data.</text>
</comment>
<dbReference type="InterPro" id="IPR015257">
    <property type="entry name" value="Maf1"/>
</dbReference>
<gene>
    <name evidence="3" type="ORF">MSPICULIGERA_LOCUS5636</name>
</gene>
<name>A0AA36FTW2_9BILA</name>
<evidence type="ECO:0000313" key="3">
    <source>
        <dbReference type="EMBL" id="CAJ0567069.1"/>
    </source>
</evidence>
<dbReference type="GO" id="GO:0000994">
    <property type="term" value="F:RNA polymerase III core binding"/>
    <property type="evidence" value="ECO:0007669"/>
    <property type="project" value="TreeGrafter"/>
</dbReference>
<keyword evidence="4" id="KW-1185">Reference proteome</keyword>
<dbReference type="GO" id="GO:0016480">
    <property type="term" value="P:negative regulation of transcription by RNA polymerase III"/>
    <property type="evidence" value="ECO:0007669"/>
    <property type="project" value="InterPro"/>
</dbReference>
<evidence type="ECO:0000313" key="4">
    <source>
        <dbReference type="Proteomes" id="UP001177023"/>
    </source>
</evidence>
<protein>
    <recommendedName>
        <fullName evidence="2">Repressor of RNA polymerase III transcription MAF1 homolog</fullName>
    </recommendedName>
</protein>
<dbReference type="GO" id="GO:0005634">
    <property type="term" value="C:nucleus"/>
    <property type="evidence" value="ECO:0007669"/>
    <property type="project" value="TreeGrafter"/>
</dbReference>
<feature type="non-terminal residue" evidence="3">
    <location>
        <position position="236"/>
    </location>
</feature>
<dbReference type="AlphaFoldDB" id="A0AA36FTW2"/>
<evidence type="ECO:0000256" key="2">
    <source>
        <dbReference type="ARBA" id="ARBA00020829"/>
    </source>
</evidence>
<organism evidence="3 4">
    <name type="scientific">Mesorhabditis spiculigera</name>
    <dbReference type="NCBI Taxonomy" id="96644"/>
    <lineage>
        <taxon>Eukaryota</taxon>
        <taxon>Metazoa</taxon>
        <taxon>Ecdysozoa</taxon>
        <taxon>Nematoda</taxon>
        <taxon>Chromadorea</taxon>
        <taxon>Rhabditida</taxon>
        <taxon>Rhabditina</taxon>
        <taxon>Rhabditomorpha</taxon>
        <taxon>Rhabditoidea</taxon>
        <taxon>Rhabditidae</taxon>
        <taxon>Mesorhabditinae</taxon>
        <taxon>Mesorhabditis</taxon>
    </lineage>
</organism>
<comment type="similarity">
    <text evidence="1">Belongs to the MAF1 family.</text>
</comment>
<dbReference type="Proteomes" id="UP001177023">
    <property type="component" value="Unassembled WGS sequence"/>
</dbReference>
<evidence type="ECO:0000256" key="1">
    <source>
        <dbReference type="ARBA" id="ARBA00006231"/>
    </source>
</evidence>
<dbReference type="Gene3D" id="3.40.1000.50">
    <property type="entry name" value="Repressor of RNA polymerase III transcription Maf1"/>
    <property type="match status" value="1"/>
</dbReference>
<dbReference type="Pfam" id="PF09174">
    <property type="entry name" value="Maf1"/>
    <property type="match status" value="1"/>
</dbReference>
<accession>A0AA36FTW2</accession>
<dbReference type="EMBL" id="CATQJA010001397">
    <property type="protein sequence ID" value="CAJ0567069.1"/>
    <property type="molecule type" value="Genomic_DNA"/>
</dbReference>
<proteinExistence type="inferred from homology"/>